<feature type="domain" description="Resolvase/invertase-type recombinase catalytic" evidence="1">
    <location>
        <begin position="4"/>
        <end position="80"/>
    </location>
</feature>
<dbReference type="GO" id="GO:0000150">
    <property type="term" value="F:DNA strand exchange activity"/>
    <property type="evidence" value="ECO:0007669"/>
    <property type="project" value="InterPro"/>
</dbReference>
<reference evidence="2" key="1">
    <citation type="submission" date="2019-10" db="EMBL/GenBank/DDBJ databases">
        <title>Draft genome sequece of Microseira wollei NIES-4236.</title>
        <authorList>
            <person name="Yamaguchi H."/>
            <person name="Suzuki S."/>
            <person name="Kawachi M."/>
        </authorList>
    </citation>
    <scope>NUCLEOTIDE SEQUENCE</scope>
    <source>
        <strain evidence="2">NIES-4236</strain>
    </source>
</reference>
<dbReference type="SUPFAM" id="SSF53041">
    <property type="entry name" value="Resolvase-like"/>
    <property type="match status" value="1"/>
</dbReference>
<accession>A0AAV3X9W1</accession>
<dbReference type="InterPro" id="IPR051491">
    <property type="entry name" value="Recombinase/Transposase-rel"/>
</dbReference>
<gene>
    <name evidence="2" type="ORF">MiSe_16320</name>
</gene>
<dbReference type="PANTHER" id="PTHR36172">
    <property type="match status" value="1"/>
</dbReference>
<dbReference type="Proteomes" id="UP001050975">
    <property type="component" value="Unassembled WGS sequence"/>
</dbReference>
<dbReference type="InterPro" id="IPR006119">
    <property type="entry name" value="Resolv_N"/>
</dbReference>
<dbReference type="Gene3D" id="1.10.287.2170">
    <property type="match status" value="1"/>
</dbReference>
<dbReference type="PANTHER" id="PTHR36172:SF1">
    <property type="entry name" value="RESOLVASE-RELATED"/>
    <property type="match status" value="1"/>
</dbReference>
<name>A0AAV3X9W1_9CYAN</name>
<comment type="caution">
    <text evidence="2">The sequence shown here is derived from an EMBL/GenBank/DDBJ whole genome shotgun (WGS) entry which is preliminary data.</text>
</comment>
<evidence type="ECO:0000259" key="1">
    <source>
        <dbReference type="Pfam" id="PF00239"/>
    </source>
</evidence>
<evidence type="ECO:0000313" key="3">
    <source>
        <dbReference type="Proteomes" id="UP001050975"/>
    </source>
</evidence>
<protein>
    <submittedName>
        <fullName evidence="2">Resolvase domain protein</fullName>
    </submittedName>
</protein>
<dbReference type="InterPro" id="IPR036162">
    <property type="entry name" value="Resolvase-like_N_sf"/>
</dbReference>
<dbReference type="Pfam" id="PF00239">
    <property type="entry name" value="Resolvase"/>
    <property type="match status" value="1"/>
</dbReference>
<dbReference type="EMBL" id="BLAY01000019">
    <property type="protein sequence ID" value="GET36880.1"/>
    <property type="molecule type" value="Genomic_DNA"/>
</dbReference>
<sequence>MNFKRRKFLKLMQRVANHEVKEIVVGHKDRLCRFGFDFIEWFCNLHDCQITVLGDTKLSPYQELMQDFISIMHCFSSRLYFLRRYKDEIKAQPVELPQPPRDTIEKSEWIGVEL</sequence>
<dbReference type="AlphaFoldDB" id="A0AAV3X9W1"/>
<keyword evidence="3" id="KW-1185">Reference proteome</keyword>
<proteinExistence type="predicted"/>
<organism evidence="2 3">
    <name type="scientific">Microseira wollei NIES-4236</name>
    <dbReference type="NCBI Taxonomy" id="2530354"/>
    <lineage>
        <taxon>Bacteria</taxon>
        <taxon>Bacillati</taxon>
        <taxon>Cyanobacteriota</taxon>
        <taxon>Cyanophyceae</taxon>
        <taxon>Oscillatoriophycideae</taxon>
        <taxon>Aerosakkonematales</taxon>
        <taxon>Aerosakkonemataceae</taxon>
        <taxon>Microseira</taxon>
    </lineage>
</organism>
<evidence type="ECO:0000313" key="2">
    <source>
        <dbReference type="EMBL" id="GET36880.1"/>
    </source>
</evidence>
<dbReference type="GO" id="GO:0003677">
    <property type="term" value="F:DNA binding"/>
    <property type="evidence" value="ECO:0007669"/>
    <property type="project" value="InterPro"/>
</dbReference>
<dbReference type="Gene3D" id="3.40.50.1390">
    <property type="entry name" value="Resolvase, N-terminal catalytic domain"/>
    <property type="match status" value="1"/>
</dbReference>